<dbReference type="Proteomes" id="UP001431783">
    <property type="component" value="Unassembled WGS sequence"/>
</dbReference>
<feature type="domain" description="Fatty acyl-CoA reductase C-terminal" evidence="5">
    <location>
        <begin position="148"/>
        <end position="238"/>
    </location>
</feature>
<evidence type="ECO:0000256" key="2">
    <source>
        <dbReference type="ARBA" id="ARBA00022516"/>
    </source>
</evidence>
<keyword evidence="3 4" id="KW-0443">Lipid metabolism</keyword>
<keyword evidence="4" id="KW-1133">Transmembrane helix</keyword>
<accession>A0AAW1V101</accession>
<reference evidence="7 8" key="1">
    <citation type="submission" date="2023-03" db="EMBL/GenBank/DDBJ databases">
        <title>Genome insight into feeding habits of ladybird beetles.</title>
        <authorList>
            <person name="Li H.-S."/>
            <person name="Huang Y.-H."/>
            <person name="Pang H."/>
        </authorList>
    </citation>
    <scope>NUCLEOTIDE SEQUENCE [LARGE SCALE GENOMIC DNA]</scope>
    <source>
        <strain evidence="7">SYSU_2023b</strain>
        <tissue evidence="7">Whole body</tissue>
    </source>
</reference>
<gene>
    <name evidence="7" type="ORF">WA026_016696</name>
</gene>
<dbReference type="PANTHER" id="PTHR11011">
    <property type="entry name" value="MALE STERILITY PROTEIN 2-RELATED"/>
    <property type="match status" value="1"/>
</dbReference>
<protein>
    <recommendedName>
        <fullName evidence="4">Fatty acyl-CoA reductase</fullName>
        <ecNumber evidence="4">1.2.1.84</ecNumber>
    </recommendedName>
</protein>
<dbReference type="GO" id="GO:0005777">
    <property type="term" value="C:peroxisome"/>
    <property type="evidence" value="ECO:0007669"/>
    <property type="project" value="TreeGrafter"/>
</dbReference>
<feature type="transmembrane region" description="Helical" evidence="4">
    <location>
        <begin position="264"/>
        <end position="293"/>
    </location>
</feature>
<evidence type="ECO:0000259" key="5">
    <source>
        <dbReference type="Pfam" id="PF03015"/>
    </source>
</evidence>
<dbReference type="AlphaFoldDB" id="A0AAW1V101"/>
<feature type="domain" description="Thioester reductase (TE)" evidence="6">
    <location>
        <begin position="1"/>
        <end position="76"/>
    </location>
</feature>
<keyword evidence="8" id="KW-1185">Reference proteome</keyword>
<dbReference type="Pfam" id="PF03015">
    <property type="entry name" value="Sterile"/>
    <property type="match status" value="1"/>
</dbReference>
<dbReference type="GO" id="GO:0080019">
    <property type="term" value="F:alcohol-forming very long-chain fatty acyl-CoA reductase activity"/>
    <property type="evidence" value="ECO:0007669"/>
    <property type="project" value="InterPro"/>
</dbReference>
<proteinExistence type="inferred from homology"/>
<evidence type="ECO:0000256" key="3">
    <source>
        <dbReference type="ARBA" id="ARBA00023098"/>
    </source>
</evidence>
<organism evidence="7 8">
    <name type="scientific">Henosepilachna vigintioctopunctata</name>
    <dbReference type="NCBI Taxonomy" id="420089"/>
    <lineage>
        <taxon>Eukaryota</taxon>
        <taxon>Metazoa</taxon>
        <taxon>Ecdysozoa</taxon>
        <taxon>Arthropoda</taxon>
        <taxon>Hexapoda</taxon>
        <taxon>Insecta</taxon>
        <taxon>Pterygota</taxon>
        <taxon>Neoptera</taxon>
        <taxon>Endopterygota</taxon>
        <taxon>Coleoptera</taxon>
        <taxon>Polyphaga</taxon>
        <taxon>Cucujiformia</taxon>
        <taxon>Coccinelloidea</taxon>
        <taxon>Coccinellidae</taxon>
        <taxon>Epilachninae</taxon>
        <taxon>Epilachnini</taxon>
        <taxon>Henosepilachna</taxon>
    </lineage>
</organism>
<comment type="function">
    <text evidence="4">Catalyzes the reduction of fatty acyl-CoA to fatty alcohols.</text>
</comment>
<dbReference type="InterPro" id="IPR013120">
    <property type="entry name" value="FAR_NAD-bd"/>
</dbReference>
<dbReference type="InterPro" id="IPR033640">
    <property type="entry name" value="FAR_C"/>
</dbReference>
<sequence>MAEHEIQKVESEFPCAIVRPSMIIGALKEPIPGWTISKNGAQGFIMGAAKGVIRRLPVRKELVYDYIPIDIVVNNILAAGFHAGITKTKTVEIYHCTSSTRNPFCWAMIEDDVNDYLNEYPLMSAIWYPHLTFVPYIWLFKISALFVHFLPAIFLDQLLRMTGGRPILWRLHTNVNASLVRLKPFIFNEWKFHADKSDELFQWLSKQDQEDYNMNFANDSWPEIFKSMVIGARIYLNQEPLKNLEAARKKNKVLKAIHYGSQALGYIIICIGFSYIFNMPLPIAAGIIPLLFIGQSYI</sequence>
<dbReference type="GO" id="GO:0102965">
    <property type="term" value="F:alcohol-forming long-chain fatty acyl-CoA reductase activity"/>
    <property type="evidence" value="ECO:0007669"/>
    <property type="project" value="UniProtKB-EC"/>
</dbReference>
<dbReference type="EMBL" id="JARQZJ010000100">
    <property type="protein sequence ID" value="KAK9886417.1"/>
    <property type="molecule type" value="Genomic_DNA"/>
</dbReference>
<keyword evidence="4" id="KW-0521">NADP</keyword>
<dbReference type="InterPro" id="IPR036291">
    <property type="entry name" value="NAD(P)-bd_dom_sf"/>
</dbReference>
<evidence type="ECO:0000259" key="6">
    <source>
        <dbReference type="Pfam" id="PF07993"/>
    </source>
</evidence>
<dbReference type="SUPFAM" id="SSF51735">
    <property type="entry name" value="NAD(P)-binding Rossmann-fold domains"/>
    <property type="match status" value="1"/>
</dbReference>
<keyword evidence="4" id="KW-0472">Membrane</keyword>
<dbReference type="InterPro" id="IPR026055">
    <property type="entry name" value="FAR"/>
</dbReference>
<evidence type="ECO:0000313" key="8">
    <source>
        <dbReference type="Proteomes" id="UP001431783"/>
    </source>
</evidence>
<dbReference type="CDD" id="cd09071">
    <property type="entry name" value="FAR_C"/>
    <property type="match status" value="1"/>
</dbReference>
<comment type="caution">
    <text evidence="7">The sequence shown here is derived from an EMBL/GenBank/DDBJ whole genome shotgun (WGS) entry which is preliminary data.</text>
</comment>
<dbReference type="PANTHER" id="PTHR11011:SF45">
    <property type="entry name" value="FATTY ACYL-COA REDUCTASE CG8306-RELATED"/>
    <property type="match status" value="1"/>
</dbReference>
<keyword evidence="4" id="KW-0560">Oxidoreductase</keyword>
<dbReference type="Gene3D" id="3.40.50.720">
    <property type="entry name" value="NAD(P)-binding Rossmann-like Domain"/>
    <property type="match status" value="1"/>
</dbReference>
<dbReference type="Pfam" id="PF07993">
    <property type="entry name" value="NAD_binding_4"/>
    <property type="match status" value="1"/>
</dbReference>
<dbReference type="EC" id="1.2.1.84" evidence="4"/>
<keyword evidence="4" id="KW-0812">Transmembrane</keyword>
<name>A0AAW1V101_9CUCU</name>
<feature type="transmembrane region" description="Helical" evidence="4">
    <location>
        <begin position="133"/>
        <end position="155"/>
    </location>
</feature>
<dbReference type="GO" id="GO:0035336">
    <property type="term" value="P:long-chain fatty-acyl-CoA metabolic process"/>
    <property type="evidence" value="ECO:0007669"/>
    <property type="project" value="TreeGrafter"/>
</dbReference>
<evidence type="ECO:0000256" key="4">
    <source>
        <dbReference type="RuleBase" id="RU363097"/>
    </source>
</evidence>
<evidence type="ECO:0000313" key="7">
    <source>
        <dbReference type="EMBL" id="KAK9886417.1"/>
    </source>
</evidence>
<comment type="similarity">
    <text evidence="1 4">Belongs to the fatty acyl-CoA reductase family.</text>
</comment>
<comment type="catalytic activity">
    <reaction evidence="4">
        <text>a long-chain fatty acyl-CoA + 2 NADPH + 2 H(+) = a long-chain primary fatty alcohol + 2 NADP(+) + CoA</text>
        <dbReference type="Rhea" id="RHEA:52716"/>
        <dbReference type="ChEBI" id="CHEBI:15378"/>
        <dbReference type="ChEBI" id="CHEBI:57287"/>
        <dbReference type="ChEBI" id="CHEBI:57783"/>
        <dbReference type="ChEBI" id="CHEBI:58349"/>
        <dbReference type="ChEBI" id="CHEBI:77396"/>
        <dbReference type="ChEBI" id="CHEBI:83139"/>
        <dbReference type="EC" id="1.2.1.84"/>
    </reaction>
</comment>
<keyword evidence="2 4" id="KW-0444">Lipid biosynthesis</keyword>
<evidence type="ECO:0000256" key="1">
    <source>
        <dbReference type="ARBA" id="ARBA00005928"/>
    </source>
</evidence>